<dbReference type="Gene3D" id="3.30.300.30">
    <property type="match status" value="1"/>
</dbReference>
<dbReference type="InterPro" id="IPR000873">
    <property type="entry name" value="AMP-dep_synth/lig_dom"/>
</dbReference>
<gene>
    <name evidence="3" type="ORF">YM304_15600</name>
</gene>
<accession>A0A6C7E0W7</accession>
<evidence type="ECO:0000313" key="3">
    <source>
        <dbReference type="EMBL" id="BAN01874.1"/>
    </source>
</evidence>
<dbReference type="OrthoDB" id="3443462at2"/>
<dbReference type="EC" id="6.2.1.-" evidence="3"/>
<dbReference type="RefSeq" id="WP_015441121.1">
    <property type="nucleotide sequence ID" value="NC_020520.1"/>
</dbReference>
<dbReference type="AlphaFoldDB" id="A0A6C7E0W7"/>
<dbReference type="PANTHER" id="PTHR43767:SF1">
    <property type="entry name" value="NONRIBOSOMAL PEPTIDE SYNTHASE PES1 (EUROFUNG)-RELATED"/>
    <property type="match status" value="1"/>
</dbReference>
<organism evidence="3 4">
    <name type="scientific">Ilumatobacter coccineus (strain NBRC 103263 / KCTC 29153 / YM16-304)</name>
    <dbReference type="NCBI Taxonomy" id="1313172"/>
    <lineage>
        <taxon>Bacteria</taxon>
        <taxon>Bacillati</taxon>
        <taxon>Actinomycetota</taxon>
        <taxon>Acidimicrobiia</taxon>
        <taxon>Acidimicrobiales</taxon>
        <taxon>Ilumatobacteraceae</taxon>
        <taxon>Ilumatobacter</taxon>
    </lineage>
</organism>
<dbReference type="PROSITE" id="PS00455">
    <property type="entry name" value="AMP_BINDING"/>
    <property type="match status" value="1"/>
</dbReference>
<dbReference type="KEGG" id="aym:YM304_15600"/>
<evidence type="ECO:0000313" key="4">
    <source>
        <dbReference type="Proteomes" id="UP000011863"/>
    </source>
</evidence>
<dbReference type="Proteomes" id="UP000011863">
    <property type="component" value="Chromosome"/>
</dbReference>
<feature type="domain" description="AMP-binding enzyme C-terminal" evidence="2">
    <location>
        <begin position="451"/>
        <end position="526"/>
    </location>
</feature>
<dbReference type="PANTHER" id="PTHR43767">
    <property type="entry name" value="LONG-CHAIN-FATTY-ACID--COA LIGASE"/>
    <property type="match status" value="1"/>
</dbReference>
<dbReference type="InterPro" id="IPR050237">
    <property type="entry name" value="ATP-dep_AMP-bd_enzyme"/>
</dbReference>
<reference evidence="3 4" key="1">
    <citation type="journal article" date="2013" name="Int. J. Syst. Evol. Microbiol.">
        <title>Ilumatobacter nonamiense sp. nov. and Ilumatobacter coccineum sp. nov., isolated from seashore sand.</title>
        <authorList>
            <person name="Matsumoto A."/>
            <person name="Kasai H."/>
            <person name="Matsuo Y."/>
            <person name="Shizuri Y."/>
            <person name="Ichikawa N."/>
            <person name="Fujita N."/>
            <person name="Omura S."/>
            <person name="Takahashi Y."/>
        </authorList>
    </citation>
    <scope>NUCLEOTIDE SEQUENCE [LARGE SCALE GENOMIC DNA]</scope>
    <source>
        <strain evidence="4">NBRC 103263 / KCTC 29153 / YM16-304</strain>
    </source>
</reference>
<proteinExistence type="predicted"/>
<name>A0A6C7E0W7_ILUCY</name>
<dbReference type="GO" id="GO:0016878">
    <property type="term" value="F:acid-thiol ligase activity"/>
    <property type="evidence" value="ECO:0007669"/>
    <property type="project" value="UniProtKB-ARBA"/>
</dbReference>
<dbReference type="InterPro" id="IPR025110">
    <property type="entry name" value="AMP-bd_C"/>
</dbReference>
<dbReference type="EMBL" id="AP012057">
    <property type="protein sequence ID" value="BAN01874.1"/>
    <property type="molecule type" value="Genomic_DNA"/>
</dbReference>
<sequence length="539" mass="58374">MTQPSDSGWNFADLWETIAAQIPDALCQQQGDRQIDWASFNRRANGIAAALLAAPNAAEQDKVAQYLYNCPEYVESVFAAFKAGMAVVNTNYRYASDELVYLWDNGDVTTVVFHGAFVDQIEAVRARVPRITTWLWVDDGSGTCPEWATPYESAAAAGTDDNVSGPWGRSGDHLLLLYTGGTTGMPKGVMWRQDDLFGVLDANNRKRMPPEQDLDLVSQRVQRAGPRNMPSAPLMHGTGLFNAISNLMIGGSITSMQGRSFSAEEFLDTIETFGINSTSIVGDAFAKPILKALDAEPDRWDISSLRVIVSSGVIWSKESKDGLLRHNPRLIMVDALGSSEAIGMATNTTTSESGGGTAKFELGPNTRVVTEDGRDVEPGSGELGQVAIRGRTPIGYYKDEEKSAKTFVTIDGHRYSIPGDFATVELDGTVSLKGRGSQCINTGGEKVYPEEVEEALKLHPSVADAAVVGLPDDKWGEAINALVELEHGAEFDEAALRQHVKDRLAAYKAPKHIVVIDTIGRAANGKLDYKALKAFAETH</sequence>
<dbReference type="Gene3D" id="3.40.50.12780">
    <property type="entry name" value="N-terminal domain of ligase-like"/>
    <property type="match status" value="1"/>
</dbReference>
<dbReference type="Pfam" id="PF00501">
    <property type="entry name" value="AMP-binding"/>
    <property type="match status" value="1"/>
</dbReference>
<dbReference type="InterPro" id="IPR020845">
    <property type="entry name" value="AMP-binding_CS"/>
</dbReference>
<dbReference type="InterPro" id="IPR042099">
    <property type="entry name" value="ANL_N_sf"/>
</dbReference>
<protein>
    <submittedName>
        <fullName evidence="3">Fatty-acid--CoA ligase</fullName>
        <ecNumber evidence="3">6.2.1.-</ecNumber>
    </submittedName>
</protein>
<dbReference type="NCBIfam" id="NF005863">
    <property type="entry name" value="PRK07798.1"/>
    <property type="match status" value="1"/>
</dbReference>
<keyword evidence="3" id="KW-0436">Ligase</keyword>
<dbReference type="SUPFAM" id="SSF56801">
    <property type="entry name" value="Acetyl-CoA synthetase-like"/>
    <property type="match status" value="1"/>
</dbReference>
<dbReference type="InterPro" id="IPR045851">
    <property type="entry name" value="AMP-bd_C_sf"/>
</dbReference>
<keyword evidence="4" id="KW-1185">Reference proteome</keyword>
<dbReference type="Pfam" id="PF13193">
    <property type="entry name" value="AMP-binding_C"/>
    <property type="match status" value="1"/>
</dbReference>
<evidence type="ECO:0000259" key="2">
    <source>
        <dbReference type="Pfam" id="PF13193"/>
    </source>
</evidence>
<evidence type="ECO:0000259" key="1">
    <source>
        <dbReference type="Pfam" id="PF00501"/>
    </source>
</evidence>
<feature type="domain" description="AMP-dependent synthetase/ligase" evidence="1">
    <location>
        <begin position="17"/>
        <end position="392"/>
    </location>
</feature>